<feature type="binding site" evidence="1">
    <location>
        <position position="310"/>
    </location>
    <ligand>
        <name>2-oxoglutarate</name>
        <dbReference type="ChEBI" id="CHEBI:16810"/>
    </ligand>
</feature>
<dbReference type="OrthoDB" id="545910at2759"/>
<feature type="domain" description="Fe2OG dioxygenase" evidence="3">
    <location>
        <begin position="200"/>
        <end position="315"/>
    </location>
</feature>
<dbReference type="InterPro" id="IPR027450">
    <property type="entry name" value="AlkB-like"/>
</dbReference>
<dbReference type="RefSeq" id="XP_040735434.1">
    <property type="nucleotide sequence ID" value="XM_040879571.1"/>
</dbReference>
<dbReference type="SUPFAM" id="SSF51197">
    <property type="entry name" value="Clavaminate synthase-like"/>
    <property type="match status" value="1"/>
</dbReference>
<proteinExistence type="predicted"/>
<feature type="binding site" evidence="1">
    <location>
        <position position="219"/>
    </location>
    <ligand>
        <name>2-oxoglutarate</name>
        <dbReference type="ChEBI" id="CHEBI:16810"/>
    </ligand>
</feature>
<gene>
    <name evidence="4" type="ORF">BHQ10_006930</name>
</gene>
<dbReference type="PANTHER" id="PTHR31573:SF1">
    <property type="entry name" value="DNA OXIDATIVE DEMETHYLASE ALKBH2"/>
    <property type="match status" value="1"/>
</dbReference>
<feature type="region of interest" description="Disordered" evidence="2">
    <location>
        <begin position="249"/>
        <end position="272"/>
    </location>
</feature>
<dbReference type="PROSITE" id="PS51471">
    <property type="entry name" value="FE2OG_OXY"/>
    <property type="match status" value="1"/>
</dbReference>
<dbReference type="GO" id="GO:0008198">
    <property type="term" value="F:ferrous iron binding"/>
    <property type="evidence" value="ECO:0007669"/>
    <property type="project" value="TreeGrafter"/>
</dbReference>
<dbReference type="InterPro" id="IPR037151">
    <property type="entry name" value="AlkB-like_sf"/>
</dbReference>
<evidence type="ECO:0000256" key="1">
    <source>
        <dbReference type="PIRSR" id="PIRSR632852-1"/>
    </source>
</evidence>
<reference evidence="4 5" key="1">
    <citation type="journal article" date="2017" name="Biotechnol. Biofuels">
        <title>Differential beta-glucosidase expression as a function of carbon source availability in Talaromyces amestolkiae: a genomic and proteomic approach.</title>
        <authorList>
            <person name="de Eugenio L.I."/>
            <person name="Mendez-Liter J.A."/>
            <person name="Nieto-Dominguez M."/>
            <person name="Alonso L."/>
            <person name="Gil-Munoz J."/>
            <person name="Barriuso J."/>
            <person name="Prieto A."/>
            <person name="Martinez M.J."/>
        </authorList>
    </citation>
    <scope>NUCLEOTIDE SEQUENCE [LARGE SCALE GENOMIC DNA]</scope>
    <source>
        <strain evidence="4 5">CIB</strain>
    </source>
</reference>
<feature type="binding site" evidence="1">
    <location>
        <position position="209"/>
    </location>
    <ligand>
        <name>2-oxoglutarate</name>
        <dbReference type="ChEBI" id="CHEBI:16810"/>
    </ligand>
</feature>
<dbReference type="Pfam" id="PF13532">
    <property type="entry name" value="2OG-FeII_Oxy_2"/>
    <property type="match status" value="1"/>
</dbReference>
<accession>A0A364L527</accession>
<dbReference type="InterPro" id="IPR032852">
    <property type="entry name" value="ALKBH2"/>
</dbReference>
<name>A0A364L527_TALAM</name>
<dbReference type="GO" id="GO:0035516">
    <property type="term" value="F:broad specificity oxidative DNA demethylase activity"/>
    <property type="evidence" value="ECO:0007669"/>
    <property type="project" value="TreeGrafter"/>
</dbReference>
<evidence type="ECO:0000259" key="3">
    <source>
        <dbReference type="PROSITE" id="PS51471"/>
    </source>
</evidence>
<feature type="binding site" evidence="1">
    <location>
        <position position="207"/>
    </location>
    <ligand>
        <name>2-oxoglutarate</name>
        <dbReference type="ChEBI" id="CHEBI:16810"/>
    </ligand>
</feature>
<feature type="binding site" evidence="1">
    <location>
        <position position="292"/>
    </location>
    <ligand>
        <name>2-oxoglutarate</name>
        <dbReference type="ChEBI" id="CHEBI:16810"/>
    </ligand>
</feature>
<evidence type="ECO:0000313" key="4">
    <source>
        <dbReference type="EMBL" id="RAO70918.1"/>
    </source>
</evidence>
<dbReference type="AlphaFoldDB" id="A0A364L527"/>
<dbReference type="GO" id="GO:0006307">
    <property type="term" value="P:DNA alkylation repair"/>
    <property type="evidence" value="ECO:0007669"/>
    <property type="project" value="TreeGrafter"/>
</dbReference>
<dbReference type="GeneID" id="63796146"/>
<feature type="binding site" evidence="1">
    <location>
        <position position="222"/>
    </location>
    <ligand>
        <name>substrate</name>
    </ligand>
</feature>
<feature type="compositionally biased region" description="Low complexity" evidence="2">
    <location>
        <begin position="254"/>
        <end position="264"/>
    </location>
</feature>
<evidence type="ECO:0000313" key="5">
    <source>
        <dbReference type="Proteomes" id="UP000249363"/>
    </source>
</evidence>
<feature type="binding site" evidence="1">
    <location>
        <position position="306"/>
    </location>
    <ligand>
        <name>2-oxoglutarate</name>
        <dbReference type="ChEBI" id="CHEBI:16810"/>
    </ligand>
</feature>
<feature type="binding site" evidence="1">
    <location>
        <position position="312"/>
    </location>
    <ligand>
        <name>2-oxoglutarate</name>
        <dbReference type="ChEBI" id="CHEBI:16810"/>
    </ligand>
</feature>
<dbReference type="Gene3D" id="2.60.120.590">
    <property type="entry name" value="Alpha-ketoglutarate-dependent dioxygenase AlkB-like"/>
    <property type="match status" value="1"/>
</dbReference>
<feature type="region of interest" description="Disordered" evidence="2">
    <location>
        <begin position="1"/>
        <end position="55"/>
    </location>
</feature>
<sequence>MSKRTLDAYLKPARASTTDSSSSKKLKEVAPSLEDTKPDTETSNTTPDTHPSYPFPITALPSHISTALKTTAPARAAKEINNRPHLDLLYYEPFIPRPTANEYFNFLRRELPFYRVKYTIKRGPTETLINTPRYTTVYGVDGTSYFSQVPGVEDGSKTLVDSKTHKPVPTTKYKCTPRPIPSCLDAFRQHVESTLNDGTSYNFVLVNYYASGDDSISYHSDDERFLGSMPNIASLTLGARRDFLMKHKPVAGDTTTSGSGSSSGKQDKPLKLPLGSGDMVIMRGETQSNWLHSIPKRKGGESGSGRINITLRKAVVPGGTENYYKYNVGEGGLYRWDERGKEMVLVNVA</sequence>
<dbReference type="PANTHER" id="PTHR31573">
    <property type="entry name" value="ALPHA-KETOGLUTARATE-DEPENDENT DIOXYGENASE ALKB HOMOLOG 2"/>
    <property type="match status" value="1"/>
</dbReference>
<dbReference type="STRING" id="1196081.A0A364L527"/>
<organism evidence="4 5">
    <name type="scientific">Talaromyces amestolkiae</name>
    <dbReference type="NCBI Taxonomy" id="1196081"/>
    <lineage>
        <taxon>Eukaryota</taxon>
        <taxon>Fungi</taxon>
        <taxon>Dikarya</taxon>
        <taxon>Ascomycota</taxon>
        <taxon>Pezizomycotina</taxon>
        <taxon>Eurotiomycetes</taxon>
        <taxon>Eurotiomycetidae</taxon>
        <taxon>Eurotiales</taxon>
        <taxon>Trichocomaceae</taxon>
        <taxon>Talaromyces</taxon>
        <taxon>Talaromyces sect. Talaromyces</taxon>
    </lineage>
</organism>
<protein>
    <recommendedName>
        <fullName evidence="3">Fe2OG dioxygenase domain-containing protein</fullName>
    </recommendedName>
</protein>
<dbReference type="EMBL" id="MIKG01000013">
    <property type="protein sequence ID" value="RAO70918.1"/>
    <property type="molecule type" value="Genomic_DNA"/>
</dbReference>
<dbReference type="InterPro" id="IPR005123">
    <property type="entry name" value="Oxoglu/Fe-dep_dioxygenase_dom"/>
</dbReference>
<dbReference type="Proteomes" id="UP000249363">
    <property type="component" value="Unassembled WGS sequence"/>
</dbReference>
<comment type="caution">
    <text evidence="4">The sequence shown here is derived from an EMBL/GenBank/DDBJ whole genome shotgun (WGS) entry which is preliminary data.</text>
</comment>
<keyword evidence="5" id="KW-1185">Reference proteome</keyword>
<dbReference type="GO" id="GO:0051747">
    <property type="term" value="F:cytosine C-5 DNA demethylase activity"/>
    <property type="evidence" value="ECO:0007669"/>
    <property type="project" value="TreeGrafter"/>
</dbReference>
<evidence type="ECO:0000256" key="2">
    <source>
        <dbReference type="SAM" id="MobiDB-lite"/>
    </source>
</evidence>